<proteinExistence type="predicted"/>
<dbReference type="Proteomes" id="UP001367508">
    <property type="component" value="Unassembled WGS sequence"/>
</dbReference>
<dbReference type="EMBL" id="JAYMYQ010000004">
    <property type="protein sequence ID" value="KAK7338822.1"/>
    <property type="molecule type" value="Genomic_DNA"/>
</dbReference>
<keyword evidence="2" id="KW-1185">Reference proteome</keyword>
<name>A0AAN9QKI3_CANGL</name>
<reference evidence="1 2" key="1">
    <citation type="submission" date="2024-01" db="EMBL/GenBank/DDBJ databases">
        <title>The genomes of 5 underutilized Papilionoideae crops provide insights into root nodulation and disease resistanc.</title>
        <authorList>
            <person name="Jiang F."/>
        </authorList>
    </citation>
    <scope>NUCLEOTIDE SEQUENCE [LARGE SCALE GENOMIC DNA]</scope>
    <source>
        <strain evidence="1">LVBAO_FW01</strain>
        <tissue evidence="1">Leaves</tissue>
    </source>
</reference>
<evidence type="ECO:0000313" key="1">
    <source>
        <dbReference type="EMBL" id="KAK7338822.1"/>
    </source>
</evidence>
<comment type="caution">
    <text evidence="1">The sequence shown here is derived from an EMBL/GenBank/DDBJ whole genome shotgun (WGS) entry which is preliminary data.</text>
</comment>
<protein>
    <submittedName>
        <fullName evidence="1">Uncharacterized protein</fullName>
    </submittedName>
</protein>
<evidence type="ECO:0000313" key="2">
    <source>
        <dbReference type="Proteomes" id="UP001367508"/>
    </source>
</evidence>
<dbReference type="AlphaFoldDB" id="A0AAN9QKI3"/>
<sequence>MSYSRLHPHATLVLHHEGSHLKEKFVVSKSMPQAVDSIQTVGLRSLLGSARSPGQDLMSWSKMFLTEQHSDSNVLPEIALAQQNGIPCTDKSRFLSRILDPLPLGGEGLGGIERARLNFHAILFGGNFRITQGPHQLCNFLHVTLRSRCILTNGPIHSNACAQSGLSLLLESAWLFVLEMTKSPNGVIRAKELIRSVLDLVVNLINGVENGFGWLHHVITNVTNKRRPLTLFSLENTLANSPNYLQSSFRLKQSLLVVGGVNTIRAVWPD</sequence>
<organism evidence="1 2">
    <name type="scientific">Canavalia gladiata</name>
    <name type="common">Sword bean</name>
    <name type="synonym">Dolichos gladiatus</name>
    <dbReference type="NCBI Taxonomy" id="3824"/>
    <lineage>
        <taxon>Eukaryota</taxon>
        <taxon>Viridiplantae</taxon>
        <taxon>Streptophyta</taxon>
        <taxon>Embryophyta</taxon>
        <taxon>Tracheophyta</taxon>
        <taxon>Spermatophyta</taxon>
        <taxon>Magnoliopsida</taxon>
        <taxon>eudicotyledons</taxon>
        <taxon>Gunneridae</taxon>
        <taxon>Pentapetalae</taxon>
        <taxon>rosids</taxon>
        <taxon>fabids</taxon>
        <taxon>Fabales</taxon>
        <taxon>Fabaceae</taxon>
        <taxon>Papilionoideae</taxon>
        <taxon>50 kb inversion clade</taxon>
        <taxon>NPAAA clade</taxon>
        <taxon>indigoferoid/millettioid clade</taxon>
        <taxon>Phaseoleae</taxon>
        <taxon>Canavalia</taxon>
    </lineage>
</organism>
<accession>A0AAN9QKI3</accession>
<gene>
    <name evidence="1" type="ORF">VNO77_19454</name>
</gene>